<evidence type="ECO:0000256" key="2">
    <source>
        <dbReference type="SAM" id="Phobius"/>
    </source>
</evidence>
<reference evidence="4 5" key="1">
    <citation type="submission" date="2014-02" db="EMBL/GenBank/DDBJ databases">
        <title>Transposable element dynamics among asymbiotic and ectomycorrhizal Amanita fungi.</title>
        <authorList>
            <consortium name="DOE Joint Genome Institute"/>
            <person name="Hess J."/>
            <person name="Skrede I."/>
            <person name="Wolfe B."/>
            <person name="LaButti K."/>
            <person name="Ohm R.A."/>
            <person name="Grigoriev I.V."/>
            <person name="Pringle A."/>
        </authorList>
    </citation>
    <scope>NUCLEOTIDE SEQUENCE [LARGE SCALE GENOMIC DNA]</scope>
    <source>
        <strain evidence="4 5">SKay4041</strain>
    </source>
</reference>
<evidence type="ECO:0000313" key="5">
    <source>
        <dbReference type="Proteomes" id="UP000242287"/>
    </source>
</evidence>
<dbReference type="AlphaFoldDB" id="A0A2A9NFS9"/>
<evidence type="ECO:0000259" key="3">
    <source>
        <dbReference type="Pfam" id="PF20153"/>
    </source>
</evidence>
<feature type="transmembrane region" description="Helical" evidence="2">
    <location>
        <begin position="273"/>
        <end position="296"/>
    </location>
</feature>
<proteinExistence type="predicted"/>
<accession>A0A2A9NFS9</accession>
<dbReference type="STRING" id="703135.A0A2A9NFS9"/>
<dbReference type="Pfam" id="PF20153">
    <property type="entry name" value="DUF6535"/>
    <property type="match status" value="1"/>
</dbReference>
<keyword evidence="2" id="KW-0812">Transmembrane</keyword>
<dbReference type="EMBL" id="KZ302028">
    <property type="protein sequence ID" value="PFH49469.1"/>
    <property type="molecule type" value="Genomic_DNA"/>
</dbReference>
<dbReference type="OrthoDB" id="2756178at2759"/>
<dbReference type="InterPro" id="IPR045338">
    <property type="entry name" value="DUF6535"/>
</dbReference>
<dbReference type="Proteomes" id="UP000242287">
    <property type="component" value="Unassembled WGS sequence"/>
</dbReference>
<feature type="region of interest" description="Disordered" evidence="1">
    <location>
        <begin position="674"/>
        <end position="694"/>
    </location>
</feature>
<feature type="transmembrane region" description="Helical" evidence="2">
    <location>
        <begin position="243"/>
        <end position="266"/>
    </location>
</feature>
<evidence type="ECO:0000313" key="4">
    <source>
        <dbReference type="EMBL" id="PFH49469.1"/>
    </source>
</evidence>
<organism evidence="4 5">
    <name type="scientific">Amanita thiersii Skay4041</name>
    <dbReference type="NCBI Taxonomy" id="703135"/>
    <lineage>
        <taxon>Eukaryota</taxon>
        <taxon>Fungi</taxon>
        <taxon>Dikarya</taxon>
        <taxon>Basidiomycota</taxon>
        <taxon>Agaricomycotina</taxon>
        <taxon>Agaricomycetes</taxon>
        <taxon>Agaricomycetidae</taxon>
        <taxon>Agaricales</taxon>
        <taxon>Pluteineae</taxon>
        <taxon>Amanitaceae</taxon>
        <taxon>Amanita</taxon>
    </lineage>
</organism>
<gene>
    <name evidence="4" type="ORF">AMATHDRAFT_63170</name>
</gene>
<feature type="domain" description="DUF6535" evidence="3">
    <location>
        <begin position="95"/>
        <end position="268"/>
    </location>
</feature>
<keyword evidence="2" id="KW-1133">Transmembrane helix</keyword>
<evidence type="ECO:0000256" key="1">
    <source>
        <dbReference type="SAM" id="MobiDB-lite"/>
    </source>
</evidence>
<keyword evidence="5" id="KW-1185">Reference proteome</keyword>
<protein>
    <recommendedName>
        <fullName evidence="3">DUF6535 domain-containing protein</fullName>
    </recommendedName>
</protein>
<sequence length="694" mass="78592">MENPTRFTSKNTAYSNVRLSLDLEKLECHDDSSNAPGIVPATAPSVVTQQTKENPGFYDKVASLNLQSGQKPWRCGEPFRFPLPKNSDDPLGSLYDRMKRYDKNICDAWRDEIEKLLVFAGLFSATVTAFTVESYKWLQEDNTDESNRLLAQISLQLSTTANGANQTSFPATQMHFVPEPRSVRINVFWFLSLILCLSTVVFGILCTQWLREFTRDASLTPEHAIPNRQMRYDGLIAWKVPEFISALPVILQMSVLLFFVGILDLLWSLHQVVAITATTAIGLTALILLCTTMAPITHCLHMMHRFFNSAAPPQCPYKSPLSWMFCRLVISVCLLLENLIPPSFRTFNIHAFRITSWLDFDDIWRKARQTVMINDLGLEEIDIEGLSQSIAWAFFKLAPAQNFDVIQDIFHCLGSGLPRDASRRIMKSIPRVASSIEESLNSLEEYDALMLSMLELYASPRHCWQLLDELRLRCMNSLKIAEEYLEDHYWNQASRRAINLLFNGKPMLCTIEVVLQNLIRMACKDTSLNCYIFVSNLLYTASHGAVNDENIPTHRDIQRLSIRLIDCFEAKASRAIASQDIPTFANIYSAFTWFFTSNSSGGLSQVESWDKKIREVPPAASISVPSRIVSFASQVLIQKAKENTALKISTSYLETELQRYMDRLRPQDNRIVDSPLAASPVQNATPPVTDIPAP</sequence>
<feature type="transmembrane region" description="Helical" evidence="2">
    <location>
        <begin position="187"/>
        <end position="210"/>
    </location>
</feature>
<name>A0A2A9NFS9_9AGAR</name>
<keyword evidence="2" id="KW-0472">Membrane</keyword>